<keyword evidence="17" id="KW-1185">Reference proteome</keyword>
<dbReference type="RefSeq" id="WP_188679496.1">
    <property type="nucleotide sequence ID" value="NZ_BMNY01000001.1"/>
</dbReference>
<dbReference type="InterPro" id="IPR026598">
    <property type="entry name" value="GMP_synthase_B"/>
</dbReference>
<dbReference type="SUPFAM" id="SSF54810">
    <property type="entry name" value="GMP synthetase C-terminal dimerisation domain"/>
    <property type="match status" value="1"/>
</dbReference>
<comment type="pathway">
    <text evidence="2 13">Purine metabolism; GMP biosynthesis; GMP from XMP (L-Gln route): step 1/1.</text>
</comment>
<evidence type="ECO:0000256" key="7">
    <source>
        <dbReference type="ARBA" id="ARBA00022741"/>
    </source>
</evidence>
<dbReference type="InterPro" id="IPR014729">
    <property type="entry name" value="Rossmann-like_a/b/a_fold"/>
</dbReference>
<dbReference type="Proteomes" id="UP000632195">
    <property type="component" value="Unassembled WGS sequence"/>
</dbReference>
<dbReference type="GO" id="GO:0005524">
    <property type="term" value="F:ATP binding"/>
    <property type="evidence" value="ECO:0007669"/>
    <property type="project" value="UniProtKB-UniRule"/>
</dbReference>
<feature type="domain" description="GMPS ATP-PPase" evidence="15">
    <location>
        <begin position="2"/>
        <end position="188"/>
    </location>
</feature>
<dbReference type="InterPro" id="IPR001674">
    <property type="entry name" value="GMP_synth_C"/>
</dbReference>
<sequence length="311" mass="34918">MISPQKFIEEAVENIRSNLSGRGILACSGGQDSSLLAVLANMAVGDRVLSVFVDTGLIREGEKERVEAFFREHRINYRIIDASRLFLDRLRGVTDPEQKRKVIGKTFIDVLEGAAREFGADTLLQGTIAPDWIESGGSVRDTIKSHHNVGGLPEKMNLRLLEPLRDLYKDEVRSMSRHLGLPHQVQPFPGPGLAVRVIGEVTEERLSILRKATQIVEREVESRLPEGQRPWQYFAVLLPVRTTGVKGDRRTYGYTVAVRMVDSIDAMTGTFSRVEWDLLASIAREITNSIPEVNRVVYDITDKPPATIEWE</sequence>
<dbReference type="Pfam" id="PF00958">
    <property type="entry name" value="GMP_synt_C"/>
    <property type="match status" value="1"/>
</dbReference>
<keyword evidence="8 13" id="KW-0332">GMP biosynthesis</keyword>
<accession>A0AA37F8N6</accession>
<reference evidence="16" key="2">
    <citation type="submission" date="2022-09" db="EMBL/GenBank/DDBJ databases">
        <authorList>
            <person name="Sun Q."/>
            <person name="Ohkuma M."/>
        </authorList>
    </citation>
    <scope>NUCLEOTIDE SEQUENCE</scope>
    <source>
        <strain evidence="16">JCM 13583</strain>
    </source>
</reference>
<keyword evidence="7 13" id="KW-0547">Nucleotide-binding</keyword>
<dbReference type="Gene3D" id="3.40.50.620">
    <property type="entry name" value="HUPs"/>
    <property type="match status" value="1"/>
</dbReference>
<evidence type="ECO:0000256" key="9">
    <source>
        <dbReference type="ARBA" id="ARBA00022755"/>
    </source>
</evidence>
<keyword evidence="6 13" id="KW-0436">Ligase</keyword>
<evidence type="ECO:0000256" key="8">
    <source>
        <dbReference type="ARBA" id="ARBA00022749"/>
    </source>
</evidence>
<proteinExistence type="inferred from homology"/>
<comment type="caution">
    <text evidence="16">The sequence shown here is derived from an EMBL/GenBank/DDBJ whole genome shotgun (WGS) entry which is preliminary data.</text>
</comment>
<evidence type="ECO:0000256" key="2">
    <source>
        <dbReference type="ARBA" id="ARBA00005153"/>
    </source>
</evidence>
<dbReference type="NCBIfam" id="TIGR00884">
    <property type="entry name" value="guaA_Cterm"/>
    <property type="match status" value="1"/>
</dbReference>
<evidence type="ECO:0000256" key="14">
    <source>
        <dbReference type="PROSITE-ProRule" id="PRU00886"/>
    </source>
</evidence>
<dbReference type="EMBL" id="BMNY01000001">
    <property type="protein sequence ID" value="GGM67220.1"/>
    <property type="molecule type" value="Genomic_DNA"/>
</dbReference>
<dbReference type="FunFam" id="3.30.300.10:FF:000002">
    <property type="entry name" value="GMP synthase [glutamine-hydrolyzing]"/>
    <property type="match status" value="1"/>
</dbReference>
<dbReference type="InterPro" id="IPR022310">
    <property type="entry name" value="NAD/GMP_synthase"/>
</dbReference>
<evidence type="ECO:0000256" key="13">
    <source>
        <dbReference type="HAMAP-Rule" id="MF_00345"/>
    </source>
</evidence>
<evidence type="ECO:0000256" key="3">
    <source>
        <dbReference type="ARBA" id="ARBA00011264"/>
    </source>
</evidence>
<dbReference type="HAMAP" id="MF_00345">
    <property type="entry name" value="GMP_synthase_B"/>
    <property type="match status" value="1"/>
</dbReference>
<dbReference type="PANTHER" id="PTHR11922:SF2">
    <property type="entry name" value="GMP SYNTHASE [GLUTAMINE-HYDROLYZING]"/>
    <property type="match status" value="1"/>
</dbReference>
<dbReference type="GO" id="GO:0003921">
    <property type="term" value="F:GMP synthase activity"/>
    <property type="evidence" value="ECO:0007669"/>
    <property type="project" value="InterPro"/>
</dbReference>
<keyword evidence="10 13" id="KW-0067">ATP-binding</keyword>
<dbReference type="InterPro" id="IPR025777">
    <property type="entry name" value="GMPS_ATP_PPase_dom"/>
</dbReference>
<protein>
    <recommendedName>
        <fullName evidence="5 13">GMP synthase [glutamine-hydrolyzing] subunit B</fullName>
        <ecNumber evidence="4 13">6.3.5.2</ecNumber>
    </recommendedName>
    <alternativeName>
        <fullName evidence="11 13">GMP synthetase</fullName>
    </alternativeName>
</protein>
<evidence type="ECO:0000259" key="15">
    <source>
        <dbReference type="PROSITE" id="PS51553"/>
    </source>
</evidence>
<dbReference type="Gene3D" id="3.30.300.10">
    <property type="match status" value="1"/>
</dbReference>
<dbReference type="PANTHER" id="PTHR11922">
    <property type="entry name" value="GMP SYNTHASE-RELATED"/>
    <property type="match status" value="1"/>
</dbReference>
<evidence type="ECO:0000313" key="17">
    <source>
        <dbReference type="Proteomes" id="UP000632195"/>
    </source>
</evidence>
<dbReference type="CDD" id="cd01997">
    <property type="entry name" value="GMP_synthase_C"/>
    <property type="match status" value="1"/>
</dbReference>
<reference evidence="16" key="1">
    <citation type="journal article" date="2014" name="Int. J. Syst. Evol. Microbiol.">
        <title>Complete genome sequence of Corynebacterium casei LMG S-19264T (=DSM 44701T), isolated from a smear-ripened cheese.</title>
        <authorList>
            <consortium name="US DOE Joint Genome Institute (JGI-PGF)"/>
            <person name="Walter F."/>
            <person name="Albersmeier A."/>
            <person name="Kalinowski J."/>
            <person name="Ruckert C."/>
        </authorList>
    </citation>
    <scope>NUCLEOTIDE SEQUENCE</scope>
    <source>
        <strain evidence="16">JCM 13583</strain>
    </source>
</reference>
<dbReference type="SUPFAM" id="SSF52402">
    <property type="entry name" value="Adenine nucleotide alpha hydrolases-like"/>
    <property type="match status" value="1"/>
</dbReference>
<dbReference type="AlphaFoldDB" id="A0AA37F8N6"/>
<evidence type="ECO:0000256" key="6">
    <source>
        <dbReference type="ARBA" id="ARBA00022598"/>
    </source>
</evidence>
<comment type="catalytic activity">
    <reaction evidence="12 13">
        <text>XMP + L-glutamine + ATP + H2O = GMP + L-glutamate + AMP + diphosphate + 2 H(+)</text>
        <dbReference type="Rhea" id="RHEA:11680"/>
        <dbReference type="ChEBI" id="CHEBI:15377"/>
        <dbReference type="ChEBI" id="CHEBI:15378"/>
        <dbReference type="ChEBI" id="CHEBI:29985"/>
        <dbReference type="ChEBI" id="CHEBI:30616"/>
        <dbReference type="ChEBI" id="CHEBI:33019"/>
        <dbReference type="ChEBI" id="CHEBI:57464"/>
        <dbReference type="ChEBI" id="CHEBI:58115"/>
        <dbReference type="ChEBI" id="CHEBI:58359"/>
        <dbReference type="ChEBI" id="CHEBI:456215"/>
        <dbReference type="EC" id="6.3.5.2"/>
    </reaction>
</comment>
<evidence type="ECO:0000256" key="12">
    <source>
        <dbReference type="ARBA" id="ARBA00049404"/>
    </source>
</evidence>
<gene>
    <name evidence="13" type="primary">guaAB</name>
    <name evidence="16" type="ORF">GCM10007108_01610</name>
</gene>
<feature type="binding site" evidence="14">
    <location>
        <begin position="28"/>
        <end position="34"/>
    </location>
    <ligand>
        <name>ATP</name>
        <dbReference type="ChEBI" id="CHEBI:30616"/>
    </ligand>
</feature>
<keyword evidence="9 13" id="KW-0658">Purine biosynthesis</keyword>
<name>A0AA37F8N6_9ARCH</name>
<organism evidence="16 17">
    <name type="scientific">Thermogymnomonas acidicola</name>
    <dbReference type="NCBI Taxonomy" id="399579"/>
    <lineage>
        <taxon>Archaea</taxon>
        <taxon>Methanobacteriati</taxon>
        <taxon>Thermoplasmatota</taxon>
        <taxon>Thermoplasmata</taxon>
        <taxon>Thermoplasmatales</taxon>
        <taxon>Thermogymnomonas</taxon>
    </lineage>
</organism>
<evidence type="ECO:0000256" key="10">
    <source>
        <dbReference type="ARBA" id="ARBA00022840"/>
    </source>
</evidence>
<comment type="subunit">
    <text evidence="3 13">Heterodimer composed of a glutamine amidotransferase subunit (A) and a GMP-binding subunit (B).</text>
</comment>
<dbReference type="Pfam" id="PF02540">
    <property type="entry name" value="NAD_synthase"/>
    <property type="match status" value="1"/>
</dbReference>
<evidence type="ECO:0000256" key="11">
    <source>
        <dbReference type="ARBA" id="ARBA00030464"/>
    </source>
</evidence>
<dbReference type="PROSITE" id="PS51553">
    <property type="entry name" value="GMPS_ATP_PPASE"/>
    <property type="match status" value="1"/>
</dbReference>
<evidence type="ECO:0000313" key="16">
    <source>
        <dbReference type="EMBL" id="GGM67220.1"/>
    </source>
</evidence>
<evidence type="ECO:0000256" key="5">
    <source>
        <dbReference type="ARBA" id="ARBA00022411"/>
    </source>
</evidence>
<evidence type="ECO:0000256" key="4">
    <source>
        <dbReference type="ARBA" id="ARBA00012746"/>
    </source>
</evidence>
<dbReference type="EC" id="6.3.5.2" evidence="4 13"/>
<comment type="function">
    <text evidence="1 13">Catalyzes the synthesis of GMP from XMP.</text>
</comment>
<dbReference type="GO" id="GO:0005829">
    <property type="term" value="C:cytosol"/>
    <property type="evidence" value="ECO:0007669"/>
    <property type="project" value="TreeGrafter"/>
</dbReference>
<evidence type="ECO:0000256" key="1">
    <source>
        <dbReference type="ARBA" id="ARBA00002332"/>
    </source>
</evidence>